<dbReference type="GO" id="GO:0005774">
    <property type="term" value="C:vacuolar membrane"/>
    <property type="evidence" value="ECO:0007669"/>
    <property type="project" value="UniProtKB-SubCell"/>
</dbReference>
<reference evidence="9 10" key="1">
    <citation type="submission" date="2012-05" db="EMBL/GenBank/DDBJ databases">
        <title>Recombination and specialization in a pathogen metapopulation.</title>
        <authorList>
            <person name="Gardiner A."/>
            <person name="Kemen E."/>
            <person name="Schultz-Larsen T."/>
            <person name="MacLean D."/>
            <person name="Van Oosterhout C."/>
            <person name="Jones J.D.G."/>
        </authorList>
    </citation>
    <scope>NUCLEOTIDE SEQUENCE [LARGE SCALE GENOMIC DNA]</scope>
    <source>
        <strain evidence="9 10">Ac Nc2</strain>
    </source>
</reference>
<dbReference type="InterPro" id="IPR011989">
    <property type="entry name" value="ARM-like"/>
</dbReference>
<feature type="region of interest" description="Disordered" evidence="8">
    <location>
        <begin position="1554"/>
        <end position="1573"/>
    </location>
</feature>
<evidence type="ECO:0000256" key="7">
    <source>
        <dbReference type="ARBA" id="ARBA00026209"/>
    </source>
</evidence>
<evidence type="ECO:0000256" key="6">
    <source>
        <dbReference type="ARBA" id="ARBA00023288"/>
    </source>
</evidence>
<feature type="region of interest" description="Disordered" evidence="8">
    <location>
        <begin position="188"/>
        <end position="207"/>
    </location>
</feature>
<feature type="region of interest" description="Disordered" evidence="8">
    <location>
        <begin position="125"/>
        <end position="162"/>
    </location>
</feature>
<feature type="compositionally biased region" description="Polar residues" evidence="8">
    <location>
        <begin position="1557"/>
        <end position="1573"/>
    </location>
</feature>
<dbReference type="STRING" id="65357.A0A024GRE4"/>
<evidence type="ECO:0000313" key="9">
    <source>
        <dbReference type="EMBL" id="CCI49144.1"/>
    </source>
</evidence>
<accession>A0A024GRE4</accession>
<dbReference type="SMART" id="SM00185">
    <property type="entry name" value="ARM"/>
    <property type="match status" value="12"/>
</dbReference>
<keyword evidence="6" id="KW-0449">Lipoprotein</keyword>
<organism evidence="9 10">
    <name type="scientific">Albugo candida</name>
    <dbReference type="NCBI Taxonomy" id="65357"/>
    <lineage>
        <taxon>Eukaryota</taxon>
        <taxon>Sar</taxon>
        <taxon>Stramenopiles</taxon>
        <taxon>Oomycota</taxon>
        <taxon>Peronosporomycetes</taxon>
        <taxon>Albuginales</taxon>
        <taxon>Albuginaceae</taxon>
        <taxon>Albugo</taxon>
    </lineage>
</organism>
<dbReference type="PANTHER" id="PTHR47249">
    <property type="entry name" value="VACUOLAR PROTEIN 8"/>
    <property type="match status" value="1"/>
</dbReference>
<protein>
    <recommendedName>
        <fullName evidence="7">Vacuolar protein 8</fullName>
    </recommendedName>
</protein>
<evidence type="ECO:0000256" key="3">
    <source>
        <dbReference type="ARBA" id="ARBA00022554"/>
    </source>
</evidence>
<keyword evidence="10" id="KW-1185">Reference proteome</keyword>
<sequence>MSHHLSQNARNTMELLEELERDKELDVLRIYLTRFNLFPRNRDPASAPIRYEELKDLVKHWNLHRQRNFWKNHTTRDDLVRTLHTYINTNTEARKEREGKQKTSITMNKERDIGEFADSISEVVAHSPTAPNRNNSLSLGSPRTRSISKSVPKSPEGPSSTHVFNMYSGDIFAQRGDYENGMIYSSRLSKPEENTKSTLRNDDLFPDQDHYDHSVEGKISDASGLRKNSVLEEHVLGSTAREISLKRECAFTIYYFTTVLGNERQMVNEGCLFAISCLAIVDDLEVKKYCAVAIFNLTCDLDLCAKMIHDGVLLTLMELVKSQNEEIRRHTSMALCRFSHDRNGQYRLIQEGCTSAILSMLNSSDMEAKESCIKALINIASFSGSPMPDSVVQSLTKMAKIEELKYKRFAALAVYNLSVLPGSRAKILDEDVLNTIFYLSHSSKDLELSINIAQALRNFSGIASNLETLGDIKVLETIKVLLKEKEVQVIEHCAITLSNISSNSSSIHRLVDNYLIQDCIQLSKFESIIVQENVALILANIATLRNVAQLKYWLQLVPFFISLFKDGNCLAQQYTLMALAYLVSFDEVCTALIQVDFLSALSVLSSTSNDKTKELCASLYLNISHSSVYHVYLMDESVINSILRLLRKTNINKDGVEIDDDSTSPAIGGVHDKMPLALPRSQECALGCFYNLSFTEGHSAKLAESTLIKVLIAMFTRTNRTEDAISWCAAILANLTFDASCRKHFIEIGCVRLIRKLMHSVTKDTLLCCATAACNLAGEALEKTAVLSILIDLSTSQHTIIINTCAIALYKLAAKENSRSALSKTPEVFPTLISMMRSGNENVQIRSAATLCNLAMEKNTRTRHIWTEGTVPNFIVNALLRVNSATTKEICACALYNLLTHDEHRISHIKDGVLYALIKLSRLDSKRIQILCVDALYNLSCEHTMLECLMEVNVAQVVTKICENESSDQEIRRVLAACLMNLSSPSRVRVSLVENGALVAVSKLLQCKVTSTLSYCAATLSNLSSEGSNCEAMVTNNLPKGLLDLASCSDRQQSTLAINALCNMSRIATLHERLDEAGIFQKVVAIILNCEEEEIQSACMYVLYNFAGSTMLRKKLIRSDIVAGMQHMLLTSTKLPLTIIDMCAEILSVMSEDSENWIELVGNGAIGALRLLSTYCSIPAMVQCAYAISQLVQCEQHQTVAVQEGSVDIVASILTHQNLTKPTGQSPDIARFCSFTLRALSTYCSEALSLIDGNSILFLIRGIISIGFVGAYENCVITIYNIVMRNDAELSSMVGNGVVRLLIELCGVCTSEVAPACAIGLAHIQHLQHEKWVGGVSEIEAGLIQTLLSMVDIGPSKIQHVELVASKLPTLVPPVRLGAWSYLPIGNKLSYPDQYGMSWKLQSPLDEEVDVSPSHLRTFMHLYPFTTPALGATIQDSITGDFCAMRIDDGKYKLEKVYPTPAAPENHNNFGALTQAISELLISHAPETSESSKDSLFADKDTVLELRQATTVKSKSPTRVSRAGSRMAIDDETSTRRESKIQRASITSLIDEKRPSIQRSDTSRTRPSISSPLSEVQLVLPKL</sequence>
<evidence type="ECO:0000256" key="2">
    <source>
        <dbReference type="ARBA" id="ARBA00005462"/>
    </source>
</evidence>
<dbReference type="InterPro" id="IPR045156">
    <property type="entry name" value="Vac8"/>
</dbReference>
<dbReference type="EMBL" id="CAIX01000277">
    <property type="protein sequence ID" value="CCI49144.1"/>
    <property type="molecule type" value="Genomic_DNA"/>
</dbReference>
<keyword evidence="5" id="KW-0472">Membrane</keyword>
<comment type="similarity">
    <text evidence="2">Belongs to the beta-catenin family.</text>
</comment>
<feature type="compositionally biased region" description="Basic and acidic residues" evidence="8">
    <location>
        <begin position="189"/>
        <end position="207"/>
    </location>
</feature>
<evidence type="ECO:0000313" key="10">
    <source>
        <dbReference type="Proteomes" id="UP000053237"/>
    </source>
</evidence>
<evidence type="ECO:0000256" key="8">
    <source>
        <dbReference type="SAM" id="MobiDB-lite"/>
    </source>
</evidence>
<proteinExistence type="inferred from homology"/>
<evidence type="ECO:0000256" key="4">
    <source>
        <dbReference type="ARBA" id="ARBA00022737"/>
    </source>
</evidence>
<dbReference type="SUPFAM" id="SSF48371">
    <property type="entry name" value="ARM repeat"/>
    <property type="match status" value="4"/>
</dbReference>
<gene>
    <name evidence="9" type="ORF">BN9_104130</name>
</gene>
<feature type="region of interest" description="Disordered" evidence="8">
    <location>
        <begin position="1514"/>
        <end position="1541"/>
    </location>
</feature>
<dbReference type="Gene3D" id="1.25.10.10">
    <property type="entry name" value="Leucine-rich Repeat Variant"/>
    <property type="match status" value="4"/>
</dbReference>
<name>A0A024GRE4_9STRA</name>
<keyword evidence="4" id="KW-0677">Repeat</keyword>
<dbReference type="Proteomes" id="UP000053237">
    <property type="component" value="Unassembled WGS sequence"/>
</dbReference>
<dbReference type="PANTHER" id="PTHR47249:SF1">
    <property type="entry name" value="VACUOLAR PROTEIN 8"/>
    <property type="match status" value="1"/>
</dbReference>
<dbReference type="GO" id="GO:0043495">
    <property type="term" value="F:protein-membrane adaptor activity"/>
    <property type="evidence" value="ECO:0007669"/>
    <property type="project" value="InterPro"/>
</dbReference>
<dbReference type="OrthoDB" id="7537227at2759"/>
<dbReference type="InParanoid" id="A0A024GRE4"/>
<evidence type="ECO:0000256" key="5">
    <source>
        <dbReference type="ARBA" id="ARBA00023136"/>
    </source>
</evidence>
<comment type="caution">
    <text evidence="9">The sequence shown here is derived from an EMBL/GenBank/DDBJ whole genome shotgun (WGS) entry which is preliminary data.</text>
</comment>
<keyword evidence="3" id="KW-0926">Vacuole</keyword>
<dbReference type="InterPro" id="IPR016024">
    <property type="entry name" value="ARM-type_fold"/>
</dbReference>
<dbReference type="GO" id="GO:0071562">
    <property type="term" value="P:nucleus-vacuole junction assembly"/>
    <property type="evidence" value="ECO:0007669"/>
    <property type="project" value="InterPro"/>
</dbReference>
<evidence type="ECO:0000256" key="1">
    <source>
        <dbReference type="ARBA" id="ARBA00004592"/>
    </source>
</evidence>
<dbReference type="InterPro" id="IPR000225">
    <property type="entry name" value="Armadillo"/>
</dbReference>
<comment type="subcellular location">
    <subcellularLocation>
        <location evidence="1">Vacuole membrane</location>
        <topology evidence="1">Lipid-anchor</topology>
    </subcellularLocation>
</comment>
<feature type="compositionally biased region" description="Polar residues" evidence="8">
    <location>
        <begin position="129"/>
        <end position="162"/>
    </location>
</feature>